<protein>
    <submittedName>
        <fullName evidence="15">Anion exchange protein</fullName>
    </submittedName>
</protein>
<keyword evidence="3" id="KW-0813">Transport</keyword>
<dbReference type="Gene3D" id="1.10.287.570">
    <property type="entry name" value="Helical hairpin bin"/>
    <property type="match status" value="1"/>
</dbReference>
<keyword evidence="6 10" id="KW-1133">Transmembrane helix</keyword>
<dbReference type="FunFam" id="1.10.287.570:FF:000001">
    <property type="entry name" value="Anion exchange protein"/>
    <property type="match status" value="1"/>
</dbReference>
<gene>
    <name evidence="13" type="ORF">TCNE_LOCUS54</name>
</gene>
<evidence type="ECO:0000256" key="9">
    <source>
        <dbReference type="SAM" id="MobiDB-lite"/>
    </source>
</evidence>
<evidence type="ECO:0000256" key="3">
    <source>
        <dbReference type="ARBA" id="ARBA00022448"/>
    </source>
</evidence>
<feature type="transmembrane region" description="Helical" evidence="10">
    <location>
        <begin position="501"/>
        <end position="525"/>
    </location>
</feature>
<keyword evidence="8 10" id="KW-0472">Membrane</keyword>
<evidence type="ECO:0000256" key="8">
    <source>
        <dbReference type="ARBA" id="ARBA00023136"/>
    </source>
</evidence>
<accession>A0A183TUY4</accession>
<comment type="subcellular location">
    <subcellularLocation>
        <location evidence="1">Cell membrane</location>
        <topology evidence="1">Multi-pass membrane protein</topology>
    </subcellularLocation>
</comment>
<dbReference type="GO" id="GO:0015701">
    <property type="term" value="P:bicarbonate transport"/>
    <property type="evidence" value="ECO:0007669"/>
    <property type="project" value="TreeGrafter"/>
</dbReference>
<dbReference type="GO" id="GO:0005452">
    <property type="term" value="F:solute:inorganic anion antiporter activity"/>
    <property type="evidence" value="ECO:0007669"/>
    <property type="project" value="InterPro"/>
</dbReference>
<reference evidence="13 14" key="2">
    <citation type="submission" date="2018-11" db="EMBL/GenBank/DDBJ databases">
        <authorList>
            <consortium name="Pathogen Informatics"/>
        </authorList>
    </citation>
    <scope>NUCLEOTIDE SEQUENCE [LARGE SCALE GENOMIC DNA]</scope>
</reference>
<dbReference type="PANTHER" id="PTHR11453">
    <property type="entry name" value="ANION EXCHANGE PROTEIN"/>
    <property type="match status" value="1"/>
</dbReference>
<name>A0A183TUY4_TOXCA</name>
<evidence type="ECO:0000256" key="10">
    <source>
        <dbReference type="SAM" id="Phobius"/>
    </source>
</evidence>
<evidence type="ECO:0000259" key="12">
    <source>
        <dbReference type="Pfam" id="PF07565"/>
    </source>
</evidence>
<dbReference type="GO" id="GO:0008509">
    <property type="term" value="F:monoatomic anion transmembrane transporter activity"/>
    <property type="evidence" value="ECO:0007669"/>
    <property type="project" value="InterPro"/>
</dbReference>
<keyword evidence="7" id="KW-0406">Ion transport</keyword>
<dbReference type="GO" id="GO:0051453">
    <property type="term" value="P:regulation of intracellular pH"/>
    <property type="evidence" value="ECO:0007669"/>
    <property type="project" value="TreeGrafter"/>
</dbReference>
<feature type="domain" description="Bicarbonate transporter-like transmembrane" evidence="11">
    <location>
        <begin position="477"/>
        <end position="577"/>
    </location>
</feature>
<feature type="transmembrane region" description="Helical" evidence="10">
    <location>
        <begin position="537"/>
        <end position="559"/>
    </location>
</feature>
<dbReference type="AlphaFoldDB" id="A0A183TUY4"/>
<evidence type="ECO:0000256" key="6">
    <source>
        <dbReference type="ARBA" id="ARBA00022989"/>
    </source>
</evidence>
<feature type="region of interest" description="Disordered" evidence="9">
    <location>
        <begin position="441"/>
        <end position="472"/>
    </location>
</feature>
<evidence type="ECO:0000256" key="7">
    <source>
        <dbReference type="ARBA" id="ARBA00023065"/>
    </source>
</evidence>
<sequence>MKTHVVKVLSKRSSQLSHGRHVGLIKRILCSEKTATGVLKYHIDCTPVYEVSGWSLLSFSEGVREISVLSKRLSLTWVIEKRNIFERIHVLVELYDLELRADDGEWLETARWIKYEEDVEGAGHHWGQPHVAFLSFHSLLQLRRYFLKVVIFPAGILLFDLKAASYDELCEQIGCAMTSQGLNAAYVGSVLQVLRLKHMRPQMKQLSRISTAANALFERRSNAVKHHLTSSFSATPICENVFRAKKGFVLPDIPGIQSLAHMGDVHSQLMIAKGEEQRQNKLRYADTVGHPLMKESRKKLLSSEIFSYGGGSLPHKLAKRIESAQVFAGVVPQLDRPCFIMVRLLNAEYMPEIVEGVALVRFVFVILGPAIFDVSYYEIGRSICTLIANKSFNGIAYETNDRTRLIEGIDQFLNDSVVIPPGEIDSKRLLSGDEIKKALKKRKKRKNMENDRAATQKDYMQRSGTTSRQESNETKLRCFSGMVQDISKRLPHYRSDFRDAFQFQCLTSIVFMFFASFAPAITFGGKYTNEKIGTMETLLAQSICGIIWGLFAAQPLLIMSATGPVLIFEASLYKVCMVQLACILKHGKKQKM</sequence>
<dbReference type="PRINTS" id="PR01231">
    <property type="entry name" value="HCO3TRNSPORT"/>
</dbReference>
<comment type="similarity">
    <text evidence="2">Belongs to the anion exchanger (TC 2.A.31) family.</text>
</comment>
<dbReference type="GO" id="GO:0005886">
    <property type="term" value="C:plasma membrane"/>
    <property type="evidence" value="ECO:0007669"/>
    <property type="project" value="UniProtKB-SubCell"/>
</dbReference>
<evidence type="ECO:0000313" key="14">
    <source>
        <dbReference type="Proteomes" id="UP000050794"/>
    </source>
</evidence>
<evidence type="ECO:0000256" key="4">
    <source>
        <dbReference type="ARBA" id="ARBA00022475"/>
    </source>
</evidence>
<evidence type="ECO:0000313" key="13">
    <source>
        <dbReference type="EMBL" id="VDM23510.1"/>
    </source>
</evidence>
<proteinExistence type="inferred from homology"/>
<dbReference type="Gene3D" id="3.40.930.10">
    <property type="entry name" value="Mannitol-specific EII, Chain A"/>
    <property type="match status" value="1"/>
</dbReference>
<evidence type="ECO:0000313" key="15">
    <source>
        <dbReference type="WBParaSite" id="TCNE_0000005301-mRNA-1"/>
    </source>
</evidence>
<organism evidence="14 15">
    <name type="scientific">Toxocara canis</name>
    <name type="common">Canine roundworm</name>
    <dbReference type="NCBI Taxonomy" id="6265"/>
    <lineage>
        <taxon>Eukaryota</taxon>
        <taxon>Metazoa</taxon>
        <taxon>Ecdysozoa</taxon>
        <taxon>Nematoda</taxon>
        <taxon>Chromadorea</taxon>
        <taxon>Rhabditida</taxon>
        <taxon>Spirurina</taxon>
        <taxon>Ascaridomorpha</taxon>
        <taxon>Ascaridoidea</taxon>
        <taxon>Toxocaridae</taxon>
        <taxon>Toxocara</taxon>
    </lineage>
</organism>
<keyword evidence="14" id="KW-1185">Reference proteome</keyword>
<dbReference type="InterPro" id="IPR013769">
    <property type="entry name" value="Band3_cytoplasmic_dom"/>
</dbReference>
<evidence type="ECO:0000259" key="11">
    <source>
        <dbReference type="Pfam" id="PF00955"/>
    </source>
</evidence>
<dbReference type="Pfam" id="PF00955">
    <property type="entry name" value="HCO3_cotransp"/>
    <property type="match status" value="1"/>
</dbReference>
<keyword evidence="4" id="KW-1003">Cell membrane</keyword>
<dbReference type="EMBL" id="UYWY01000018">
    <property type="protein sequence ID" value="VDM23510.1"/>
    <property type="molecule type" value="Genomic_DNA"/>
</dbReference>
<dbReference type="PANTHER" id="PTHR11453:SF47">
    <property type="entry name" value="ANION EXCHANGE PROTEIN"/>
    <property type="match status" value="1"/>
</dbReference>
<dbReference type="WBParaSite" id="TCNE_0000005301-mRNA-1">
    <property type="protein sequence ID" value="TCNE_0000005301-mRNA-1"/>
    <property type="gene ID" value="TCNE_0000005301"/>
</dbReference>
<dbReference type="Pfam" id="PF07565">
    <property type="entry name" value="Band_3_cyto"/>
    <property type="match status" value="1"/>
</dbReference>
<feature type="domain" description="Band 3 cytoplasmic" evidence="12">
    <location>
        <begin position="90"/>
        <end position="426"/>
    </location>
</feature>
<dbReference type="InterPro" id="IPR011531">
    <property type="entry name" value="HCO3_transpt-like_TM_dom"/>
</dbReference>
<keyword evidence="5 10" id="KW-0812">Transmembrane</keyword>
<dbReference type="InterPro" id="IPR016152">
    <property type="entry name" value="PTrfase/Anion_transptr"/>
</dbReference>
<evidence type="ECO:0000256" key="2">
    <source>
        <dbReference type="ARBA" id="ARBA00010993"/>
    </source>
</evidence>
<dbReference type="Proteomes" id="UP000050794">
    <property type="component" value="Unassembled WGS sequence"/>
</dbReference>
<dbReference type="InterPro" id="IPR003020">
    <property type="entry name" value="HCO3_transpt_euk"/>
</dbReference>
<evidence type="ECO:0000256" key="5">
    <source>
        <dbReference type="ARBA" id="ARBA00022692"/>
    </source>
</evidence>
<reference evidence="15" key="1">
    <citation type="submission" date="2016-06" db="UniProtKB">
        <authorList>
            <consortium name="WormBaseParasite"/>
        </authorList>
    </citation>
    <scope>IDENTIFICATION</scope>
</reference>
<dbReference type="SUPFAM" id="SSF55804">
    <property type="entry name" value="Phoshotransferase/anion transport protein"/>
    <property type="match status" value="1"/>
</dbReference>
<evidence type="ECO:0000256" key="1">
    <source>
        <dbReference type="ARBA" id="ARBA00004651"/>
    </source>
</evidence>